<evidence type="ECO:0000256" key="1">
    <source>
        <dbReference type="ARBA" id="ARBA00022574"/>
    </source>
</evidence>
<feature type="region of interest" description="Disordered" evidence="3">
    <location>
        <begin position="2100"/>
        <end position="2120"/>
    </location>
</feature>
<dbReference type="PROSITE" id="PS50197">
    <property type="entry name" value="BEACH"/>
    <property type="match status" value="1"/>
</dbReference>
<feature type="compositionally biased region" description="Basic and acidic residues" evidence="3">
    <location>
        <begin position="246"/>
        <end position="267"/>
    </location>
</feature>
<dbReference type="InterPro" id="IPR036372">
    <property type="entry name" value="BEACH_dom_sf"/>
</dbReference>
<dbReference type="OrthoDB" id="26681at2759"/>
<feature type="compositionally biased region" description="Basic and acidic residues" evidence="3">
    <location>
        <begin position="2100"/>
        <end position="2115"/>
    </location>
</feature>
<dbReference type="PANTHER" id="PTHR13743:SF86">
    <property type="entry name" value="LYSOSOMAL-TRAFFICKING REGULATOR"/>
    <property type="match status" value="1"/>
</dbReference>
<feature type="compositionally biased region" description="Low complexity" evidence="3">
    <location>
        <begin position="2150"/>
        <end position="2163"/>
    </location>
</feature>
<dbReference type="PROSITE" id="PS51783">
    <property type="entry name" value="PH_BEACH"/>
    <property type="match status" value="1"/>
</dbReference>
<evidence type="ECO:0000313" key="7">
    <source>
        <dbReference type="Proteomes" id="UP000299102"/>
    </source>
</evidence>
<evidence type="ECO:0000256" key="3">
    <source>
        <dbReference type="SAM" id="MobiDB-lite"/>
    </source>
</evidence>
<keyword evidence="2" id="KW-0677">Repeat</keyword>
<feature type="region of interest" description="Disordered" evidence="3">
    <location>
        <begin position="2076"/>
        <end position="2095"/>
    </location>
</feature>
<evidence type="ECO:0000259" key="4">
    <source>
        <dbReference type="PROSITE" id="PS50197"/>
    </source>
</evidence>
<evidence type="ECO:0000313" key="6">
    <source>
        <dbReference type="EMBL" id="GBP62126.1"/>
    </source>
</evidence>
<accession>A0A4C1XE26</accession>
<organism evidence="6 7">
    <name type="scientific">Eumeta variegata</name>
    <name type="common">Bagworm moth</name>
    <name type="synonym">Eumeta japonica</name>
    <dbReference type="NCBI Taxonomy" id="151549"/>
    <lineage>
        <taxon>Eukaryota</taxon>
        <taxon>Metazoa</taxon>
        <taxon>Ecdysozoa</taxon>
        <taxon>Arthropoda</taxon>
        <taxon>Hexapoda</taxon>
        <taxon>Insecta</taxon>
        <taxon>Pterygota</taxon>
        <taxon>Neoptera</taxon>
        <taxon>Endopterygota</taxon>
        <taxon>Lepidoptera</taxon>
        <taxon>Glossata</taxon>
        <taxon>Ditrysia</taxon>
        <taxon>Tineoidea</taxon>
        <taxon>Psychidae</taxon>
        <taxon>Oiketicinae</taxon>
        <taxon>Eumeta</taxon>
    </lineage>
</organism>
<feature type="domain" description="BEACH-type PH" evidence="5">
    <location>
        <begin position="2860"/>
        <end position="2982"/>
    </location>
</feature>
<dbReference type="SUPFAM" id="SSF50729">
    <property type="entry name" value="PH domain-like"/>
    <property type="match status" value="1"/>
</dbReference>
<gene>
    <name evidence="6" type="primary">LYST</name>
    <name evidence="6" type="ORF">EVAR_46095_1</name>
</gene>
<dbReference type="InterPro" id="IPR050865">
    <property type="entry name" value="BEACH_Domain"/>
</dbReference>
<proteinExistence type="predicted"/>
<dbReference type="FunFam" id="1.10.1540.10:FF:000001">
    <property type="entry name" value="neurobeachin isoform X1"/>
    <property type="match status" value="1"/>
</dbReference>
<evidence type="ECO:0000259" key="5">
    <source>
        <dbReference type="PROSITE" id="PS51783"/>
    </source>
</evidence>
<keyword evidence="1" id="KW-0853">WD repeat</keyword>
<dbReference type="Pfam" id="PF02138">
    <property type="entry name" value="Beach"/>
    <property type="match status" value="1"/>
</dbReference>
<dbReference type="InterPro" id="IPR000409">
    <property type="entry name" value="BEACH_dom"/>
</dbReference>
<feature type="compositionally biased region" description="Polar residues" evidence="3">
    <location>
        <begin position="2077"/>
        <end position="2095"/>
    </location>
</feature>
<name>A0A4C1XE26_EUMVA</name>
<dbReference type="Proteomes" id="UP000299102">
    <property type="component" value="Unassembled WGS sequence"/>
</dbReference>
<protein>
    <submittedName>
        <fullName evidence="6">Lysosomal-trafficking regulator</fullName>
    </submittedName>
</protein>
<feature type="region of interest" description="Disordered" evidence="3">
    <location>
        <begin position="2136"/>
        <end position="2165"/>
    </location>
</feature>
<sequence>MTENDAANNKLKLFWDFFFKAETGTYEKSTWLDLFLAEFLVQLNNGAQAKNIIDFCPHSGVVTLVGCELLCSIHRVTSSINTLYAVPVTYANLEQGSIGQSSEANQNNIHLNAPEAEETLGPFMSRTNQESSTEILQRYLLSGIAWKCLILLNTLGVEGLSCCRQLSSVLIWLLGELGSMQPVNAQNNTQTEKQNAYIQQIKEREPIHQLFSNKIWHQHKWNSNQAGKITLATEKASLNTRHKRVQRLESTEDASKRKANKENDKSSESCSSTDDLQVLNRSLAIKVRTASDDFEYFNSPRRSRDDLTEDSLYGDPFYVPKKIKPKAEDFMTEQHKEVIHSEINQFRFTLLVTDLLQELCKAESSLSGSEGSQISMQCINFTLRNLCAFQFGSSPVSLLQYSLIEVAHVKAAFTELLMVALDKVLIRQDLCAKLISNGTLPMFLRLLEDTVFKVMSKINIREGHAQMESSLDNENEADNILQYIFGISYSVTAFFYSLLMQCRSVDKVREFMEQFKLYAECLKGGLLKECIGVMIRIPLTKKDKVFILTKKLLESVGRLVGGMKRVRSEVTHSAACPRSRHKVCRARVTAGTHHHHDILGEGNTGPTLGAGCCISTMYGTLTSLLVDEVLSNHAVLRNKILHVMLNCGACCCVAPGPLMENIVRLMLTRTGVASLCLSVLEHTVYGELGASVLLPRATDQLPCAVCEPDKGRFDAGARSPTIPMRDSHRNYVHGFSGIEKKSAWSFLIHYNSLLQLDNDNNVLHATVAHLLRVTPRCKLEMKYELLFSVIYPTFIVAKHRYIIRMEESAYFLTVSCLNIFTSLLNTVSFAEQFIQKGGLSYVLELVSLSEFSNQCCSILEVAIVVEIFKLIKENPGEFSNFREMDSLASVQMLFKSLKEVTDKCYKIYKLKIPVEKFEEICDLSEQRKILKLNTEDKTSERKLSRQLSAPRPVRSDYTAENAVEYLIEDYIEILKNVCTFWKTCSGLCLYSPMFREYIVNDPAFMDTYSLLKILFYYLCNSECTVAEMRVIIKILEVLLTIQFAVSDLTMNRCKEATIRLLRDAFLAQSALCTQSSSLRAICEMLIRVATTCASADHVMPPLNKAKLPPLLCASVSSDLEHSSSEDSLAGPYASEHSEPYYYTADEGYEADVEVGKFEVTSSYKSRKFSPITYMDTGSSFVIVFLYRLITIQPHDESTNVDISKMGVGLARACCARLSAALARPLRSVAAMRSPDLNVIERLLSGPSAALLTTKCEQLEELQKSILDLVHVLAAQSITPSELAAYLKLFKAAKPPLTVLLSSLSRLVDSAQPDMPDCILCFPIDRFSSSDVATQALSQDMDYVVVNSTASQSHQAESVARRLYEQHLQSGTVSCWSRSALRCGVEGAGWGLWLQGFATALWLRVRGPDTKPDAPEKCEDDERSDWEIQDKWQSTLLQTDSTKKKIQRKESTAVQKSSDLVHVFSIGYDSLMFEVWMDTLNGAFTFKLTRPEPNTNKVLSEVTLFDNGYEWILIRKVMPTNVLVGDVSPPSRSPAWYLASMTLLRAPVLNTYNAIYLAAHGPNASVLGTKQVRCQSPNYPSLLTPNVLDSNVDWDQVYEMSSMNIRDLQDNLLLTFSAQSPTIMNLYHQTTSVPTVFSSRVGTTAGIMGSSSGSNQPGVGTMSTIPETLFVVWNGTPLPSQYRGLPPAAYMLGGPDALLYLFARVVELDGSAEEQALALSILLRLCRSDNRLHSMFYEHDSLSMLHVVMASNKCCMTHHLLKTLLDEACNSPVLVNSSGRFFILTRSDAVVVEPKFLVFMIRAWRDLERPQEFGQWDASRHADVQYPPSVWMYERTDARHEPGGGLLGTLLLALHVLLRDEHPRRAFNAYQMNRVNVLQHLLVACKVAVNRLYVPQNIDTMWELIMRDRHVTHYEIKASLGINSLVENREEPELRSKYRFCKYLNQLGKSAMKIRFSVCKSLSVIMERFLNSEYGAFSDTVACSLVELVRALLGSPPLLCHLALLVDFLVLMHQASDTFVTHSRANFYFLLTSETQASGEFNLLNFMSKKRSFRRTRKRSESITSLESAYAMRELSKNKSSQIGTSNSMDSRSQTNIEVTKELRQEQEKETEKSEGDTENVYEASKELKGLINMQIKTKQGKETTGKHKSSSLSESSDLSPVESGDQMSVNEQTLINEYIVIDYDDLESTTVDMFSSGIYHQQTRVRAGGSPGWAACEGLLQLLHDIISVMPDTTLNQALGVVIQADTLLVLGNHREASVRAAVVRVVCALMRRCPPEEAKRLDSMSYCHHLADQIALYNASWELAAACAMLLTKRDAPLEDQLDDESWADVTEKSILRSSPLLAILPCSINDVPLAHNITLAIKKIIHKGSLKMLNDVGVIEVVIKTIRAVGNLSDTAFEGRDLILDDLRSLLNRIAIKALMSQHNMQTITEIQYLLSFVEMSERERGKLAANATTAVTTAEVIRDSQCVLFEAQLDHLEEKLHSAYSTQTSHANYFTAVISSAVSLSSEPTTWAGTSSHLPRSEFAARHRAVVLRAVQFVINRAVTGTTSHRTKWWVSMGADWTTPLHDLFYWLISPNACDERLKAAILRRVYLAPPALHNILTPADPSGQRKLAVYLLSTLKQIHASTTLLLELPITDWCRSWALATQAQLAARVHSDTLSDEATRLAVEDDEKRVKNVASIRSNIGKVVFSKDALASKLTETAMSITRQVVDIQNGERKAFMDHLRRSQSETVACTQRWQKLIDTYTHEQALWYDDASYPESWELDPTEGPGRIRVRLRRCHLNISKRFFKEKFKEKSRKTIVIEIAVSEKNSLEHLRRNVVLTTSMTQRGSRPSPLSYLFTSPLSVVHSGLVARLHLNETVSYMSRVTYVTVASDRPGELLLSDRCIHFVPEDADPEEDKRENEESAKICEVESRTGSGCSMHAASALSWPLDLVISVVTRRWCLQEHAVELFLSTGHAHLVAFQDIQDRNAFLKALNNCHLPNRSEAETLTEAVTLWRNGNITNWEYLMKLNGLAGRSYNDLMQYPVLPFVLADYTSRILDLSAPSSFRDLSKPMAVQNKNREIHYINTYNDLKQARREGTSPLLNREPHHYASLYSNSGAVLHYLVRLPPFTPLFLNYQDNNFDMPDRTFHSLQTTWRLITKDSPTDVKELIPEFFYLPEFLKNNEGLNLGVRQCGAAVDDVELPPWAADARLFVLIHRQALESAIVTESLPHWIDLVFGYKQTGQAALDAINVFPACTYYGFDPTALEDEVERTAAQAQVRTYGQTPRQLLRHPHPHHTTDLAPHDTASVWAGVENGRWGVYCGSPSQSAPTVLTSRACGCAARLNALPAPRAVAVGARGSIVIALPQQHQKSGGSVTSGTRYSLALLTWGHTDCMVRLKRRRDSPPELLMHVHALDANGREIDASQAERLGRLSIARFALSLAPSAQAERDNESCFFVHRLHTTLT</sequence>
<dbReference type="PANTHER" id="PTHR13743">
    <property type="entry name" value="BEIGE/BEACH-RELATED"/>
    <property type="match status" value="1"/>
</dbReference>
<dbReference type="SUPFAM" id="SSF81837">
    <property type="entry name" value="BEACH domain"/>
    <property type="match status" value="1"/>
</dbReference>
<keyword evidence="7" id="KW-1185">Reference proteome</keyword>
<reference evidence="6 7" key="1">
    <citation type="journal article" date="2019" name="Commun. Biol.">
        <title>The bagworm genome reveals a unique fibroin gene that provides high tensile strength.</title>
        <authorList>
            <person name="Kono N."/>
            <person name="Nakamura H."/>
            <person name="Ohtoshi R."/>
            <person name="Tomita M."/>
            <person name="Numata K."/>
            <person name="Arakawa K."/>
        </authorList>
    </citation>
    <scope>NUCLEOTIDE SEQUENCE [LARGE SCALE GENOMIC DNA]</scope>
</reference>
<dbReference type="STRING" id="151549.A0A4C1XE26"/>
<dbReference type="Gene3D" id="2.30.29.30">
    <property type="entry name" value="Pleckstrin-homology domain (PH domain)/Phosphotyrosine-binding domain (PTB)"/>
    <property type="match status" value="1"/>
</dbReference>
<evidence type="ECO:0000256" key="2">
    <source>
        <dbReference type="ARBA" id="ARBA00022737"/>
    </source>
</evidence>
<dbReference type="Gene3D" id="1.10.1540.10">
    <property type="entry name" value="BEACH domain"/>
    <property type="match status" value="1"/>
</dbReference>
<dbReference type="EMBL" id="BGZK01000832">
    <property type="protein sequence ID" value="GBP62126.1"/>
    <property type="molecule type" value="Genomic_DNA"/>
</dbReference>
<feature type="domain" description="BEACH" evidence="4">
    <location>
        <begin position="2987"/>
        <end position="3285"/>
    </location>
</feature>
<dbReference type="CDD" id="cd06071">
    <property type="entry name" value="Beach"/>
    <property type="match status" value="1"/>
</dbReference>
<dbReference type="SMART" id="SM01026">
    <property type="entry name" value="Beach"/>
    <property type="match status" value="1"/>
</dbReference>
<dbReference type="Pfam" id="PF14844">
    <property type="entry name" value="PH_BEACH"/>
    <property type="match status" value="1"/>
</dbReference>
<comment type="caution">
    <text evidence="6">The sequence shown here is derived from an EMBL/GenBank/DDBJ whole genome shotgun (WGS) entry which is preliminary data.</text>
</comment>
<feature type="region of interest" description="Disordered" evidence="3">
    <location>
        <begin position="241"/>
        <end position="273"/>
    </location>
</feature>
<dbReference type="InterPro" id="IPR023362">
    <property type="entry name" value="PH-BEACH_dom"/>
</dbReference>
<dbReference type="InterPro" id="IPR011993">
    <property type="entry name" value="PH-like_dom_sf"/>
</dbReference>